<feature type="region of interest" description="Disordered" evidence="1">
    <location>
        <begin position="595"/>
        <end position="615"/>
    </location>
</feature>
<evidence type="ECO:0000256" key="2">
    <source>
        <dbReference type="SAM" id="Phobius"/>
    </source>
</evidence>
<feature type="region of interest" description="Disordered" evidence="1">
    <location>
        <begin position="263"/>
        <end position="307"/>
    </location>
</feature>
<evidence type="ECO:0000313" key="5">
    <source>
        <dbReference type="Proteomes" id="UP000291301"/>
    </source>
</evidence>
<dbReference type="Pfam" id="PF05036">
    <property type="entry name" value="SPOR"/>
    <property type="match status" value="1"/>
</dbReference>
<sequence>MTDATNRKLDVDDIDTGDIRRDDPLFELSQIIGFSEESDEQVADHEAGDAQIDLEDALLRELEGDGSDLDSGAEISAFAPAEPHEPDDGKAEARDVASEADAPVHSAETFSRDGLEVRNPDSAQSRADGSADVLEDELLALLGGIGEKTPVAQAWTSEPAEVEGETGNVSSDIPQSVSDPEGAAGEWRSLDEPEDPQPASYDASNWERDLVDGGHDDDVEADADDFAIFDEFETALMSDLELSFDESDEAAISEGDTAAAEIDPQHSEITEAASFGFDGTPDRRDDAPKLETSEMPIGGVEPMAPLDLPELPSVEKIRTEAEDIESELDAALAGFDNYDGGEAEHDEFRRAAFAAPAGAATAAQHLDIDMNAFEDDLARDFEYAQHDLAAGEKDENAGFSASQGEGERSRDEGRSRRGLVIAAIVGGVAILGTIGAFGLSGGGTGGQGEPVLVKADPDPVKVVPDDPGGAKVPNQDRAVYGEVDGNAPEAPMQETLVSTSEEPIDLSDGGSAILPSGLSEGVKVEDRLAPEADDGQTITARDNSGALAPRRVRTVVVKPDGTLVAKAPDSAAPSPSLGASPTLTQAGEASEFVKESDVPEAEAVETPPQDASAALSTAVSEVIEPEPAEPEIAGAVPDENTPTAPAGLAETPPTVTSDAASTDALIASGEEQPLGEQPALAQAPRRFNAPRVIPERPAEQPVTIVNQPATEVAVATRPEAAPPPLAQSAAASHASEYSVQIASLPSAALAQSTAANLKQRYSTVLGGRSINIQEAEIEGRGTFHRVRVAATSRSDAVALCERFKQAGGSCFVAR</sequence>
<dbReference type="EMBL" id="SJST01000007">
    <property type="protein sequence ID" value="TCD12345.1"/>
    <property type="molecule type" value="Genomic_DNA"/>
</dbReference>
<feature type="region of interest" description="Disordered" evidence="1">
    <location>
        <begin position="153"/>
        <end position="214"/>
    </location>
</feature>
<dbReference type="PROSITE" id="PS51724">
    <property type="entry name" value="SPOR"/>
    <property type="match status" value="1"/>
</dbReference>
<feature type="region of interest" description="Disordered" evidence="1">
    <location>
        <begin position="628"/>
        <end position="658"/>
    </location>
</feature>
<feature type="transmembrane region" description="Helical" evidence="2">
    <location>
        <begin position="418"/>
        <end position="439"/>
    </location>
</feature>
<keyword evidence="5" id="KW-1185">Reference proteome</keyword>
<dbReference type="InterPro" id="IPR007730">
    <property type="entry name" value="SPOR-like_dom"/>
</dbReference>
<dbReference type="Proteomes" id="UP000291301">
    <property type="component" value="Unassembled WGS sequence"/>
</dbReference>
<dbReference type="OrthoDB" id="7338235at2"/>
<keyword evidence="2" id="KW-1133">Transmembrane helix</keyword>
<organism evidence="4 5">
    <name type="scientific">Oricola cellulosilytica</name>
    <dbReference type="NCBI Taxonomy" id="1429082"/>
    <lineage>
        <taxon>Bacteria</taxon>
        <taxon>Pseudomonadati</taxon>
        <taxon>Pseudomonadota</taxon>
        <taxon>Alphaproteobacteria</taxon>
        <taxon>Hyphomicrobiales</taxon>
        <taxon>Ahrensiaceae</taxon>
        <taxon>Oricola</taxon>
    </lineage>
</organism>
<comment type="caution">
    <text evidence="4">The sequence shown here is derived from an EMBL/GenBank/DDBJ whole genome shotgun (WGS) entry which is preliminary data.</text>
</comment>
<evidence type="ECO:0000259" key="3">
    <source>
        <dbReference type="PROSITE" id="PS51724"/>
    </source>
</evidence>
<protein>
    <recommendedName>
        <fullName evidence="3">SPOR domain-containing protein</fullName>
    </recommendedName>
</protein>
<evidence type="ECO:0000313" key="4">
    <source>
        <dbReference type="EMBL" id="TCD12345.1"/>
    </source>
</evidence>
<feature type="compositionally biased region" description="Basic and acidic residues" evidence="1">
    <location>
        <begin position="280"/>
        <end position="292"/>
    </location>
</feature>
<keyword evidence="2" id="KW-0812">Transmembrane</keyword>
<feature type="compositionally biased region" description="Basic and acidic residues" evidence="1">
    <location>
        <begin position="110"/>
        <end position="119"/>
    </location>
</feature>
<feature type="compositionally biased region" description="Basic and acidic residues" evidence="1">
    <location>
        <begin position="405"/>
        <end position="414"/>
    </location>
</feature>
<dbReference type="Gene3D" id="3.30.70.1070">
    <property type="entry name" value="Sporulation related repeat"/>
    <property type="match status" value="1"/>
</dbReference>
<proteinExistence type="predicted"/>
<reference evidence="4 5" key="1">
    <citation type="journal article" date="2015" name="Antonie Van Leeuwenhoek">
        <title>Oricola cellulosilytica gen. nov., sp. nov., a cellulose-degrading bacterium of the family Phyllobacteriaceae isolated from surface seashore water, and emended descriptions of Mesorhizobium loti and Phyllobacterium myrsinacearum.</title>
        <authorList>
            <person name="Hameed A."/>
            <person name="Shahina M."/>
            <person name="Lai W.A."/>
            <person name="Lin S.Y."/>
            <person name="Young L.S."/>
            <person name="Liu Y.C."/>
            <person name="Hsu Y.H."/>
            <person name="Young C.C."/>
        </authorList>
    </citation>
    <scope>NUCLEOTIDE SEQUENCE [LARGE SCALE GENOMIC DNA]</scope>
    <source>
        <strain evidence="4 5">KCTC 52183</strain>
    </source>
</reference>
<feature type="region of interest" description="Disordered" evidence="1">
    <location>
        <begin position="389"/>
        <end position="414"/>
    </location>
</feature>
<keyword evidence="2" id="KW-0472">Membrane</keyword>
<feature type="domain" description="SPOR" evidence="3">
    <location>
        <begin position="731"/>
        <end position="814"/>
    </location>
</feature>
<dbReference type="RefSeq" id="WP_131570459.1">
    <property type="nucleotide sequence ID" value="NZ_JAINFK010000005.1"/>
</dbReference>
<dbReference type="AlphaFoldDB" id="A0A4R0P604"/>
<evidence type="ECO:0000256" key="1">
    <source>
        <dbReference type="SAM" id="MobiDB-lite"/>
    </source>
</evidence>
<name>A0A4R0P604_9HYPH</name>
<feature type="compositionally biased region" description="Basic and acidic residues" evidence="1">
    <location>
        <begin position="82"/>
        <end position="97"/>
    </location>
</feature>
<dbReference type="InterPro" id="IPR036680">
    <property type="entry name" value="SPOR-like_sf"/>
</dbReference>
<feature type="compositionally biased region" description="Basic and acidic residues" evidence="1">
    <location>
        <begin position="205"/>
        <end position="214"/>
    </location>
</feature>
<accession>A0A4R0P604</accession>
<dbReference type="GO" id="GO:0042834">
    <property type="term" value="F:peptidoglycan binding"/>
    <property type="evidence" value="ECO:0007669"/>
    <property type="project" value="InterPro"/>
</dbReference>
<gene>
    <name evidence="4" type="ORF">E0D97_15125</name>
</gene>
<feature type="compositionally biased region" description="Polar residues" evidence="1">
    <location>
        <begin position="167"/>
        <end position="178"/>
    </location>
</feature>
<feature type="region of interest" description="Disordered" evidence="1">
    <location>
        <begin position="64"/>
        <end position="130"/>
    </location>
</feature>